<proteinExistence type="inferred from homology"/>
<dbReference type="InterPro" id="IPR002052">
    <property type="entry name" value="DNA_methylase_N6_adenine_CS"/>
</dbReference>
<dbReference type="InterPro" id="IPR052916">
    <property type="entry name" value="Type-I_RE_MTase_Subunit"/>
</dbReference>
<dbReference type="PANTHER" id="PTHR42998:SF1">
    <property type="entry name" value="TYPE I RESTRICTION ENZYME HINDI METHYLASE SUBUNIT"/>
    <property type="match status" value="1"/>
</dbReference>
<keyword evidence="4" id="KW-0808">Transferase</keyword>
<dbReference type="Proteomes" id="UP000683551">
    <property type="component" value="Chromosome"/>
</dbReference>
<evidence type="ECO:0000313" key="11">
    <source>
        <dbReference type="Proteomes" id="UP000683551"/>
    </source>
</evidence>
<dbReference type="InterPro" id="IPR003356">
    <property type="entry name" value="DNA_methylase_A-5"/>
</dbReference>
<dbReference type="GO" id="GO:0009007">
    <property type="term" value="F:site-specific DNA-methyltransferase (adenine-specific) activity"/>
    <property type="evidence" value="ECO:0007669"/>
    <property type="project" value="UniProtKB-EC"/>
</dbReference>
<accession>A0A9E6MYA8</accession>
<dbReference type="PROSITE" id="PS00092">
    <property type="entry name" value="N6_MTASE"/>
    <property type="match status" value="1"/>
</dbReference>
<evidence type="ECO:0000256" key="7">
    <source>
        <dbReference type="ARBA" id="ARBA00047942"/>
    </source>
</evidence>
<sequence length="529" mass="59408">MTETEFKKLLWDSANKLRGAMSAAEYKFPVLGLVFLKYVSDIFDAQREVIHYRLAEPDSDLYMPKDMREDAFLVLSEDRDAYKQDNVFWIPQEARFSELLKQAANPNLGKLLDDGMAVIERENEKLRGVLYRDFARLPLEAGVLGDLMNIVARMKFNPKQDSSRDVFGEVYEYFLGNFALSEGQRAGQFYTPRSVVSVLVEILAPFAGRIYDPACGSGGMFVYSERFIEAHGGKKGQASIYGQELSATTRKLACMNLAIRGIDYDMGKAHGDTFHNDQHPDLRADFVLANPPFNIKGWGADKLPKDPRWKYGVPPDGNANYAWLQHMLARLSADGRTGIVLANGSLTTNTSGEGDIRASMVKGDVVECMVSLPGQLFANTQIPACLWFLSKNKGAGKNGKQDRRGQILFIDARKLAILIPGSRKQKEFSEDEIRQIAQTYHNWRGTQWGENGYEDVPGFCKSSSLDEIEKHGFALTPGRYVGATDVEDDDEVFEEQMTKLTSELKELFSRGSELEQEVRTQLGRVGYDI</sequence>
<evidence type="ECO:0000256" key="5">
    <source>
        <dbReference type="ARBA" id="ARBA00022691"/>
    </source>
</evidence>
<feature type="domain" description="N6 adenine-specific DNA methyltransferase N-terminal" evidence="9">
    <location>
        <begin position="8"/>
        <end position="148"/>
    </location>
</feature>
<evidence type="ECO:0000313" key="10">
    <source>
        <dbReference type="EMBL" id="QWY77989.1"/>
    </source>
</evidence>
<dbReference type="EMBL" id="CP071137">
    <property type="protein sequence ID" value="QWY77989.1"/>
    <property type="molecule type" value="Genomic_DNA"/>
</dbReference>
<comment type="catalytic activity">
    <reaction evidence="7">
        <text>a 2'-deoxyadenosine in DNA + S-adenosyl-L-methionine = an N(6)-methyl-2'-deoxyadenosine in DNA + S-adenosyl-L-homocysteine + H(+)</text>
        <dbReference type="Rhea" id="RHEA:15197"/>
        <dbReference type="Rhea" id="RHEA-COMP:12418"/>
        <dbReference type="Rhea" id="RHEA-COMP:12419"/>
        <dbReference type="ChEBI" id="CHEBI:15378"/>
        <dbReference type="ChEBI" id="CHEBI:57856"/>
        <dbReference type="ChEBI" id="CHEBI:59789"/>
        <dbReference type="ChEBI" id="CHEBI:90615"/>
        <dbReference type="ChEBI" id="CHEBI:90616"/>
        <dbReference type="EC" id="2.1.1.72"/>
    </reaction>
</comment>
<evidence type="ECO:0000256" key="4">
    <source>
        <dbReference type="ARBA" id="ARBA00022679"/>
    </source>
</evidence>
<dbReference type="EC" id="2.1.1.72" evidence="2"/>
<name>A0A9E6MYA8_9PROT</name>
<gene>
    <name evidence="10" type="ORF">JZL65_02570</name>
</gene>
<feature type="domain" description="DNA methylase adenine-specific" evidence="8">
    <location>
        <begin position="163"/>
        <end position="488"/>
    </location>
</feature>
<evidence type="ECO:0000259" key="9">
    <source>
        <dbReference type="Pfam" id="PF12161"/>
    </source>
</evidence>
<dbReference type="InterPro" id="IPR022749">
    <property type="entry name" value="D12N6_MeTrfase_N"/>
</dbReference>
<comment type="similarity">
    <text evidence="1">Belongs to the N(4)/N(6)-methyltransferase family.</text>
</comment>
<reference evidence="10" key="1">
    <citation type="submission" date="2021-02" db="EMBL/GenBank/DDBJ databases">
        <title>Comparative genomics of Ferrovum myxofaciens strains, predominant extremophile bacteria forming large biofilm stalactites in acid mine ecosystems.</title>
        <authorList>
            <person name="Burkartova K."/>
            <person name="Ridl J."/>
            <person name="Pajer P."/>
            <person name="Falteisek L."/>
        </authorList>
    </citation>
    <scope>NUCLEOTIDE SEQUENCE</scope>
    <source>
        <strain evidence="10">MI1III</strain>
    </source>
</reference>
<evidence type="ECO:0000256" key="2">
    <source>
        <dbReference type="ARBA" id="ARBA00011900"/>
    </source>
</evidence>
<evidence type="ECO:0000256" key="6">
    <source>
        <dbReference type="ARBA" id="ARBA00022747"/>
    </source>
</evidence>
<organism evidence="10 11">
    <name type="scientific">Ferrovum myxofaciens</name>
    <dbReference type="NCBI Taxonomy" id="416213"/>
    <lineage>
        <taxon>Bacteria</taxon>
        <taxon>Pseudomonadati</taxon>
        <taxon>Pseudomonadota</taxon>
        <taxon>Betaproteobacteria</taxon>
        <taxon>Ferrovales</taxon>
        <taxon>Ferrovaceae</taxon>
        <taxon>Ferrovum</taxon>
    </lineage>
</organism>
<keyword evidence="5" id="KW-0949">S-adenosyl-L-methionine</keyword>
<dbReference type="GO" id="GO:0008170">
    <property type="term" value="F:N-methyltransferase activity"/>
    <property type="evidence" value="ECO:0007669"/>
    <property type="project" value="InterPro"/>
</dbReference>
<dbReference type="AlphaFoldDB" id="A0A9E6MYA8"/>
<dbReference type="SUPFAM" id="SSF53335">
    <property type="entry name" value="S-adenosyl-L-methionine-dependent methyltransferases"/>
    <property type="match status" value="1"/>
</dbReference>
<dbReference type="GO" id="GO:0003677">
    <property type="term" value="F:DNA binding"/>
    <property type="evidence" value="ECO:0007669"/>
    <property type="project" value="InterPro"/>
</dbReference>
<keyword evidence="6" id="KW-0680">Restriction system</keyword>
<dbReference type="GO" id="GO:0032259">
    <property type="term" value="P:methylation"/>
    <property type="evidence" value="ECO:0007669"/>
    <property type="project" value="UniProtKB-KW"/>
</dbReference>
<dbReference type="Gene3D" id="1.20.1260.30">
    <property type="match status" value="1"/>
</dbReference>
<keyword evidence="3" id="KW-0489">Methyltransferase</keyword>
<dbReference type="Pfam" id="PF12161">
    <property type="entry name" value="HsdM_N"/>
    <property type="match status" value="1"/>
</dbReference>
<dbReference type="PRINTS" id="PR00507">
    <property type="entry name" value="N12N6MTFRASE"/>
</dbReference>
<dbReference type="Pfam" id="PF02384">
    <property type="entry name" value="N6_Mtase"/>
    <property type="match status" value="1"/>
</dbReference>
<dbReference type="Gene3D" id="3.40.50.150">
    <property type="entry name" value="Vaccinia Virus protein VP39"/>
    <property type="match status" value="1"/>
</dbReference>
<evidence type="ECO:0000256" key="1">
    <source>
        <dbReference type="ARBA" id="ARBA00006594"/>
    </source>
</evidence>
<dbReference type="PANTHER" id="PTHR42998">
    <property type="entry name" value="TYPE I RESTRICTION ENZYME HINDVIIP M PROTEIN-RELATED"/>
    <property type="match status" value="1"/>
</dbReference>
<protein>
    <recommendedName>
        <fullName evidence="2">site-specific DNA-methyltransferase (adenine-specific)</fullName>
        <ecNumber evidence="2">2.1.1.72</ecNumber>
    </recommendedName>
</protein>
<dbReference type="GO" id="GO:0009307">
    <property type="term" value="P:DNA restriction-modification system"/>
    <property type="evidence" value="ECO:0007669"/>
    <property type="project" value="UniProtKB-KW"/>
</dbReference>
<dbReference type="InterPro" id="IPR029063">
    <property type="entry name" value="SAM-dependent_MTases_sf"/>
</dbReference>
<dbReference type="InterPro" id="IPR038333">
    <property type="entry name" value="T1MK-like_N_sf"/>
</dbReference>
<evidence type="ECO:0000259" key="8">
    <source>
        <dbReference type="Pfam" id="PF02384"/>
    </source>
</evidence>
<dbReference type="RefSeq" id="WP_273145486.1">
    <property type="nucleotide sequence ID" value="NZ_CP053675.1"/>
</dbReference>
<evidence type="ECO:0000256" key="3">
    <source>
        <dbReference type="ARBA" id="ARBA00022603"/>
    </source>
</evidence>